<dbReference type="STRING" id="1131935.PDENDC454_25516"/>
<dbReference type="EMBL" id="AHKH01000135">
    <property type="protein sequence ID" value="EHQ59404.1"/>
    <property type="molecule type" value="Genomic_DNA"/>
</dbReference>
<sequence length="232" mass="26904">MKKEQLAFKCRVCKQVVERNELDSRGFDIVAYEDMMDWSDFSQSVPGLDEQIWQRTLTTPSKGEMKKVQVYFPFHMSVGETFWTLFRPALSSFNGWEEHPDEIDSSALIKCRFESILSKNEEKAWITLGIEEVLLLTEICDRLPEKESAGYLDGFKMFAETYVMKYKDWILFDAVAQGDLGVWAIVRQRSNKSRLVAFGEWGFHSSLVYCANKVLPESELNELLERSITYDG</sequence>
<organism evidence="1 2">
    <name type="scientific">Paenibacillus dendritiformis C454</name>
    <dbReference type="NCBI Taxonomy" id="1131935"/>
    <lineage>
        <taxon>Bacteria</taxon>
        <taxon>Bacillati</taxon>
        <taxon>Bacillota</taxon>
        <taxon>Bacilli</taxon>
        <taxon>Bacillales</taxon>
        <taxon>Paenibacillaceae</taxon>
        <taxon>Paenibacillus</taxon>
    </lineage>
</organism>
<evidence type="ECO:0000313" key="2">
    <source>
        <dbReference type="Proteomes" id="UP000003900"/>
    </source>
</evidence>
<dbReference type="Proteomes" id="UP000003900">
    <property type="component" value="Unassembled WGS sequence"/>
</dbReference>
<dbReference type="OrthoDB" id="2665003at2"/>
<keyword evidence="2" id="KW-1185">Reference proteome</keyword>
<gene>
    <name evidence="1" type="ORF">PDENDC454_25516</name>
</gene>
<comment type="caution">
    <text evidence="1">The sequence shown here is derived from an EMBL/GenBank/DDBJ whole genome shotgun (WGS) entry which is preliminary data.</text>
</comment>
<dbReference type="AlphaFoldDB" id="H3SNF3"/>
<evidence type="ECO:0000313" key="1">
    <source>
        <dbReference type="EMBL" id="EHQ59404.1"/>
    </source>
</evidence>
<accession>H3SNF3</accession>
<name>H3SNF3_9BACL</name>
<protein>
    <submittedName>
        <fullName evidence="1">Uncharacterized protein</fullName>
    </submittedName>
</protein>
<dbReference type="PATRIC" id="fig|1131935.3.peg.5303"/>
<proteinExistence type="predicted"/>
<reference evidence="1 2" key="1">
    <citation type="journal article" date="2012" name="J. Bacteriol.">
        <title>Genome Sequence of the Pattern-Forming Social Bacterium Paenibacillus dendritiformis C454 Chiral Morphotype.</title>
        <authorList>
            <person name="Sirota-Madi A."/>
            <person name="Olender T."/>
            <person name="Helman Y."/>
            <person name="Brainis I."/>
            <person name="Finkelshtein A."/>
            <person name="Roth D."/>
            <person name="Hagai E."/>
            <person name="Leshkowitz D."/>
            <person name="Brodsky L."/>
            <person name="Galatenko V."/>
            <person name="Nikolaev V."/>
            <person name="Gutnick D.L."/>
            <person name="Lancet D."/>
            <person name="Ben-Jacob E."/>
        </authorList>
    </citation>
    <scope>NUCLEOTIDE SEQUENCE [LARGE SCALE GENOMIC DNA]</scope>
    <source>
        <strain evidence="1 2">C454</strain>
    </source>
</reference>